<gene>
    <name evidence="2" type="ORF">GPL20_34070</name>
</gene>
<dbReference type="AlphaFoldDB" id="A0A844TTR5"/>
<sequence>MSQDSPVVGDNALKILTFAGPLLASSLAVTYDVGFFVGIGLGFFSFFSLSEHLVFALQSLPFAIPPVAVLLFWSTSGWYGYRLGYRDGFASARGDAEPQLGRLGSLVRACAQGLRSMIWIQRLWTGFMVLFIIHGVWRGQYTSAFLLSCMLLYLANAQSVHEAWKTRAPALMAACAIASLILSFLIGLQRANTILNSQEPTEKIGIDDKVLPARLVRGGDKGLLFFSLDDKKIRFLRWESVKQIETL</sequence>
<evidence type="ECO:0000313" key="3">
    <source>
        <dbReference type="Proteomes" id="UP000449969"/>
    </source>
</evidence>
<evidence type="ECO:0000256" key="1">
    <source>
        <dbReference type="SAM" id="Phobius"/>
    </source>
</evidence>
<evidence type="ECO:0000313" key="2">
    <source>
        <dbReference type="EMBL" id="MVT78020.1"/>
    </source>
</evidence>
<feature type="transmembrane region" description="Helical" evidence="1">
    <location>
        <begin position="53"/>
        <end position="73"/>
    </location>
</feature>
<organism evidence="2 3">
    <name type="scientific">Bradyrhizobium cajani</name>
    <dbReference type="NCBI Taxonomy" id="1928661"/>
    <lineage>
        <taxon>Bacteria</taxon>
        <taxon>Pseudomonadati</taxon>
        <taxon>Pseudomonadota</taxon>
        <taxon>Alphaproteobacteria</taxon>
        <taxon>Hyphomicrobiales</taxon>
        <taxon>Nitrobacteraceae</taxon>
        <taxon>Bradyrhizobium</taxon>
    </lineage>
</organism>
<keyword evidence="1" id="KW-0812">Transmembrane</keyword>
<feature type="transmembrane region" description="Helical" evidence="1">
    <location>
        <begin position="22"/>
        <end position="46"/>
    </location>
</feature>
<dbReference type="RefSeq" id="WP_157336281.1">
    <property type="nucleotide sequence ID" value="NZ_JANADL010000011.1"/>
</dbReference>
<feature type="transmembrane region" description="Helical" evidence="1">
    <location>
        <begin position="170"/>
        <end position="188"/>
    </location>
</feature>
<name>A0A844TTR5_9BRAD</name>
<dbReference type="EMBL" id="WQNE01000044">
    <property type="protein sequence ID" value="MVT78020.1"/>
    <property type="molecule type" value="Genomic_DNA"/>
</dbReference>
<proteinExistence type="predicted"/>
<keyword evidence="1" id="KW-1133">Transmembrane helix</keyword>
<reference evidence="2 3" key="1">
    <citation type="submission" date="2019-12" db="EMBL/GenBank/DDBJ databases">
        <title>Draft genome sequences Bradyrhizobium cajani AMBPC1010, Bradyrhizobium pachyrhizi AMBPC1040 and Bradyrhizobium yuanmingense ALSPC3051, three plant growth promoting strains isolated from nodules of Cajanus cajan L. in Dominican Republic.</title>
        <authorList>
            <person name="Flores-Felix J.D."/>
            <person name="Araujo J."/>
            <person name="Diaz-Alcantara C."/>
            <person name="Gonzalez-Andres F."/>
            <person name="Velazquez E."/>
        </authorList>
    </citation>
    <scope>NUCLEOTIDE SEQUENCE [LARGE SCALE GENOMIC DNA]</scope>
    <source>
        <strain evidence="2 3">1010</strain>
    </source>
</reference>
<keyword evidence="3" id="KW-1185">Reference proteome</keyword>
<feature type="transmembrane region" description="Helical" evidence="1">
    <location>
        <begin position="144"/>
        <end position="164"/>
    </location>
</feature>
<dbReference type="Proteomes" id="UP000449969">
    <property type="component" value="Unassembled WGS sequence"/>
</dbReference>
<feature type="transmembrane region" description="Helical" evidence="1">
    <location>
        <begin position="118"/>
        <end position="137"/>
    </location>
</feature>
<comment type="caution">
    <text evidence="2">The sequence shown here is derived from an EMBL/GenBank/DDBJ whole genome shotgun (WGS) entry which is preliminary data.</text>
</comment>
<keyword evidence="1" id="KW-0472">Membrane</keyword>
<protein>
    <submittedName>
        <fullName evidence="2">Uncharacterized protein</fullName>
    </submittedName>
</protein>
<accession>A0A844TTR5</accession>